<dbReference type="GO" id="GO:0043565">
    <property type="term" value="F:sequence-specific DNA binding"/>
    <property type="evidence" value="ECO:0007669"/>
    <property type="project" value="TreeGrafter"/>
</dbReference>
<dbReference type="InterPro" id="IPR054502">
    <property type="entry name" value="bHLH-TF_ACT-like_plant"/>
</dbReference>
<organism evidence="5 6">
    <name type="scientific">Brassica carinata</name>
    <name type="common">Ethiopian mustard</name>
    <name type="synonym">Abyssinian cabbage</name>
    <dbReference type="NCBI Taxonomy" id="52824"/>
    <lineage>
        <taxon>Eukaryota</taxon>
        <taxon>Viridiplantae</taxon>
        <taxon>Streptophyta</taxon>
        <taxon>Embryophyta</taxon>
        <taxon>Tracheophyta</taxon>
        <taxon>Spermatophyta</taxon>
        <taxon>Magnoliopsida</taxon>
        <taxon>eudicotyledons</taxon>
        <taxon>Gunneridae</taxon>
        <taxon>Pentapetalae</taxon>
        <taxon>rosids</taxon>
        <taxon>malvids</taxon>
        <taxon>Brassicales</taxon>
        <taxon>Brassicaceae</taxon>
        <taxon>Brassiceae</taxon>
        <taxon>Brassica</taxon>
    </lineage>
</organism>
<evidence type="ECO:0000256" key="1">
    <source>
        <dbReference type="ARBA" id="ARBA00004123"/>
    </source>
</evidence>
<dbReference type="AlphaFoldDB" id="A0A8X7PHQ8"/>
<dbReference type="PANTHER" id="PTHR31945:SF82">
    <property type="entry name" value="TRANSCRIPTION FACTOR ICE1"/>
    <property type="match status" value="1"/>
</dbReference>
<evidence type="ECO:0000256" key="3">
    <source>
        <dbReference type="ARBA" id="ARBA00023242"/>
    </source>
</evidence>
<dbReference type="Pfam" id="PF22754">
    <property type="entry name" value="bHLH-TF_ACT-like_plant"/>
    <property type="match status" value="1"/>
</dbReference>
<evidence type="ECO:0000259" key="4">
    <source>
        <dbReference type="Pfam" id="PF22754"/>
    </source>
</evidence>
<evidence type="ECO:0000313" key="5">
    <source>
        <dbReference type="EMBL" id="KAG2250818.1"/>
    </source>
</evidence>
<dbReference type="EMBL" id="JAAMPC010000016">
    <property type="protein sequence ID" value="KAG2250818.1"/>
    <property type="molecule type" value="Genomic_DNA"/>
</dbReference>
<dbReference type="GO" id="GO:0005634">
    <property type="term" value="C:nucleus"/>
    <property type="evidence" value="ECO:0007669"/>
    <property type="project" value="UniProtKB-SubCell"/>
</dbReference>
<comment type="subcellular location">
    <subcellularLocation>
        <location evidence="1">Nucleus</location>
    </subcellularLocation>
</comment>
<keyword evidence="3" id="KW-0539">Nucleus</keyword>
<evidence type="ECO:0000313" key="6">
    <source>
        <dbReference type="Proteomes" id="UP000886595"/>
    </source>
</evidence>
<evidence type="ECO:0000256" key="2">
    <source>
        <dbReference type="ARBA" id="ARBA00023125"/>
    </source>
</evidence>
<dbReference type="CDD" id="cd04873">
    <property type="entry name" value="ACT_UUR-ACR-like"/>
    <property type="match status" value="1"/>
</dbReference>
<proteinExistence type="predicted"/>
<dbReference type="PANTHER" id="PTHR31945">
    <property type="entry name" value="TRANSCRIPTION FACTOR SCREAM2-RELATED"/>
    <property type="match status" value="1"/>
</dbReference>
<name>A0A8X7PHQ8_BRACI</name>
<dbReference type="OrthoDB" id="551431at2759"/>
<dbReference type="Proteomes" id="UP000886595">
    <property type="component" value="Unassembled WGS sequence"/>
</dbReference>
<comment type="caution">
    <text evidence="5">The sequence shown here is derived from an EMBL/GenBank/DDBJ whole genome shotgun (WGS) entry which is preliminary data.</text>
</comment>
<keyword evidence="2" id="KW-0238">DNA-binding</keyword>
<sequence length="211" mass="23182">MDLSSETSCFLVVGGFTPSESQGFTSLAKVLKPLEVLASSGAQPTLSSILGDAIDYLKELLQRISDLHNELESTPTPPGSFPPTPSSFHLLTPTTQILSFPVKEELHLPFCLYPQVEVRLREGSAVNIHMFCGRRPGLLLATMKALDNLGLDVQQAVISCFNGFALDVFCAERSHECYVCCLYVMSVCVQVTRFLFKSQAYGFGSFLLLYI</sequence>
<feature type="domain" description="Plant bHLH transcription factor ACT-like" evidence="4">
    <location>
        <begin position="115"/>
        <end position="169"/>
    </location>
</feature>
<gene>
    <name evidence="5" type="ORF">Bca52824_080954</name>
</gene>
<accession>A0A8X7PHQ8</accession>
<dbReference type="GO" id="GO:0003700">
    <property type="term" value="F:DNA-binding transcription factor activity"/>
    <property type="evidence" value="ECO:0007669"/>
    <property type="project" value="TreeGrafter"/>
</dbReference>
<keyword evidence="6" id="KW-1185">Reference proteome</keyword>
<reference evidence="5 6" key="1">
    <citation type="submission" date="2020-02" db="EMBL/GenBank/DDBJ databases">
        <authorList>
            <person name="Ma Q."/>
            <person name="Huang Y."/>
            <person name="Song X."/>
            <person name="Pei D."/>
        </authorList>
    </citation>
    <scope>NUCLEOTIDE SEQUENCE [LARGE SCALE GENOMIC DNA]</scope>
    <source>
        <strain evidence="5">Sxm20200214</strain>
        <tissue evidence="5">Leaf</tissue>
    </source>
</reference>
<protein>
    <recommendedName>
        <fullName evidence="4">Plant bHLH transcription factor ACT-like domain-containing protein</fullName>
    </recommendedName>
</protein>
<dbReference type="InterPro" id="IPR051358">
    <property type="entry name" value="TF_AMS/ICE1/BHLH6-like"/>
</dbReference>